<keyword evidence="2" id="KW-1185">Reference proteome</keyword>
<protein>
    <submittedName>
        <fullName evidence="1">Uncharacterized protein</fullName>
    </submittedName>
</protein>
<name>A0A834NXI5_VESPE</name>
<sequence length="290" mass="33438">MRETRFPSFELQGASSDHAQVKISTGIVPWQRVDRISLGRMVLVIFRFKCKITELHQANIRREVIIVFRGELPRYSLLLHAEGSNEEQGCEALFRRWDPFANSTRRNFRIEHDQSSGISWKRRPVRAIIEEQLHRPHSKRQDIKRGDKLVTINRGRQIEVARKSPRTWLEFHLEGSFFAILTPLSASICVPPIVHCTRSFAGTIMSREFEAVCGKYMDDVPMGLDQQGCSVSLAEISPLPPVFVMLAPELNYTNPVTSGHVPTRTWWFANLWSIIEQWYNDNVKKSPSPK</sequence>
<gene>
    <name evidence="1" type="ORF">H0235_010539</name>
</gene>
<comment type="caution">
    <text evidence="1">The sequence shown here is derived from an EMBL/GenBank/DDBJ whole genome shotgun (WGS) entry which is preliminary data.</text>
</comment>
<dbReference type="EMBL" id="JACSDY010000009">
    <property type="protein sequence ID" value="KAF7420242.1"/>
    <property type="molecule type" value="Genomic_DNA"/>
</dbReference>
<evidence type="ECO:0000313" key="2">
    <source>
        <dbReference type="Proteomes" id="UP000600918"/>
    </source>
</evidence>
<proteinExistence type="predicted"/>
<dbReference type="AlphaFoldDB" id="A0A834NXI5"/>
<accession>A0A834NXI5</accession>
<reference evidence="1" key="1">
    <citation type="journal article" date="2020" name="G3 (Bethesda)">
        <title>High-Quality Assemblies for Three Invasive Social Wasps from the &lt;i&gt;Vespula&lt;/i&gt; Genus.</title>
        <authorList>
            <person name="Harrop T.W.R."/>
            <person name="Guhlin J."/>
            <person name="McLaughlin G.M."/>
            <person name="Permina E."/>
            <person name="Stockwell P."/>
            <person name="Gilligan J."/>
            <person name="Le Lec M.F."/>
            <person name="Gruber M.A.M."/>
            <person name="Quinn O."/>
            <person name="Lovegrove M."/>
            <person name="Duncan E.J."/>
            <person name="Remnant E.J."/>
            <person name="Van Eeckhoven J."/>
            <person name="Graham B."/>
            <person name="Knapp R.A."/>
            <person name="Langford K.W."/>
            <person name="Kronenberg Z."/>
            <person name="Press M.O."/>
            <person name="Eacker S.M."/>
            <person name="Wilson-Rankin E.E."/>
            <person name="Purcell J."/>
            <person name="Lester P.J."/>
            <person name="Dearden P.K."/>
        </authorList>
    </citation>
    <scope>NUCLEOTIDE SEQUENCE</scope>
    <source>
        <strain evidence="1">Volc-1</strain>
    </source>
</reference>
<organism evidence="1 2">
    <name type="scientific">Vespula pensylvanica</name>
    <name type="common">Western yellow jacket</name>
    <name type="synonym">Wasp</name>
    <dbReference type="NCBI Taxonomy" id="30213"/>
    <lineage>
        <taxon>Eukaryota</taxon>
        <taxon>Metazoa</taxon>
        <taxon>Ecdysozoa</taxon>
        <taxon>Arthropoda</taxon>
        <taxon>Hexapoda</taxon>
        <taxon>Insecta</taxon>
        <taxon>Pterygota</taxon>
        <taxon>Neoptera</taxon>
        <taxon>Endopterygota</taxon>
        <taxon>Hymenoptera</taxon>
        <taxon>Apocrita</taxon>
        <taxon>Aculeata</taxon>
        <taxon>Vespoidea</taxon>
        <taxon>Vespidae</taxon>
        <taxon>Vespinae</taxon>
        <taxon>Vespula</taxon>
    </lineage>
</organism>
<dbReference type="Proteomes" id="UP000600918">
    <property type="component" value="Unassembled WGS sequence"/>
</dbReference>
<evidence type="ECO:0000313" key="1">
    <source>
        <dbReference type="EMBL" id="KAF7420242.1"/>
    </source>
</evidence>